<evidence type="ECO:0000256" key="11">
    <source>
        <dbReference type="ARBA" id="ARBA00023128"/>
    </source>
</evidence>
<dbReference type="InterPro" id="IPR011709">
    <property type="entry name" value="DEAD-box_helicase_OB_fold"/>
</dbReference>
<dbReference type="Gene3D" id="3.40.50.300">
    <property type="entry name" value="P-loop containing nucleotide triphosphate hydrolases"/>
    <property type="match status" value="2"/>
</dbReference>
<name>A0A3B4EEK7_PYGNA</name>
<keyword evidence="5" id="KW-0507">mRNA processing</keyword>
<evidence type="ECO:0000313" key="18">
    <source>
        <dbReference type="Ensembl" id="ENSPNAP00000033661.1"/>
    </source>
</evidence>
<dbReference type="FunFam" id="1.20.120.1080:FF:000001">
    <property type="entry name" value="Pre-mRNA-splicing factor ATP-dependent RNA helicase"/>
    <property type="match status" value="1"/>
</dbReference>
<feature type="compositionally biased region" description="Polar residues" evidence="16">
    <location>
        <begin position="790"/>
        <end position="799"/>
    </location>
</feature>
<evidence type="ECO:0000259" key="17">
    <source>
        <dbReference type="SMART" id="SM00847"/>
    </source>
</evidence>
<keyword evidence="9" id="KW-0347">Helicase</keyword>
<accession>A0A3B4EEK7</accession>
<comment type="similarity">
    <text evidence="3">Belongs to the DEAD box helicase family. DEAH subfamily.</text>
</comment>
<dbReference type="Pfam" id="PF21010">
    <property type="entry name" value="HA2_C"/>
    <property type="match status" value="1"/>
</dbReference>
<evidence type="ECO:0000256" key="9">
    <source>
        <dbReference type="ARBA" id="ARBA00022806"/>
    </source>
</evidence>
<dbReference type="GO" id="GO:0003724">
    <property type="term" value="F:RNA helicase activity"/>
    <property type="evidence" value="ECO:0007669"/>
    <property type="project" value="UniProtKB-EC"/>
</dbReference>
<keyword evidence="13" id="KW-0539">Nucleus</keyword>
<dbReference type="GO" id="GO:0000398">
    <property type="term" value="P:mRNA splicing, via spliceosome"/>
    <property type="evidence" value="ECO:0007669"/>
    <property type="project" value="UniProtKB-ARBA"/>
</dbReference>
<dbReference type="Pfam" id="PF07717">
    <property type="entry name" value="OB_NTP_bind"/>
    <property type="match status" value="1"/>
</dbReference>
<dbReference type="OrthoDB" id="10253254at2759"/>
<keyword evidence="8" id="KW-0378">Hydrolase</keyword>
<dbReference type="Pfam" id="PF04408">
    <property type="entry name" value="WHD_HA2"/>
    <property type="match status" value="1"/>
</dbReference>
<dbReference type="Ensembl" id="ENSPNAT00000038085.2">
    <property type="protein sequence ID" value="ENSPNAP00000033661.1"/>
    <property type="gene ID" value="ENSPNAG00000022441.2"/>
</dbReference>
<dbReference type="FunFam" id="3.40.50.300:FF:001055">
    <property type="entry name" value="putative pre-mRNA-splicing factor ATP-dependent RNA helicase DHX32"/>
    <property type="match status" value="1"/>
</dbReference>
<dbReference type="Gene3D" id="1.20.120.1080">
    <property type="match status" value="1"/>
</dbReference>
<dbReference type="GO" id="GO:0005681">
    <property type="term" value="C:spliceosomal complex"/>
    <property type="evidence" value="ECO:0007669"/>
    <property type="project" value="UniProtKB-KW"/>
</dbReference>
<dbReference type="FunFam" id="3.40.50.300:FF:001007">
    <property type="entry name" value="putative pre-mRNA-splicing factor ATP-dependent RNA helicase DHX32"/>
    <property type="match status" value="1"/>
</dbReference>
<evidence type="ECO:0000256" key="1">
    <source>
        <dbReference type="ARBA" id="ARBA00004123"/>
    </source>
</evidence>
<organism evidence="18 19">
    <name type="scientific">Pygocentrus nattereri</name>
    <name type="common">Red-bellied piranha</name>
    <dbReference type="NCBI Taxonomy" id="42514"/>
    <lineage>
        <taxon>Eukaryota</taxon>
        <taxon>Metazoa</taxon>
        <taxon>Chordata</taxon>
        <taxon>Craniata</taxon>
        <taxon>Vertebrata</taxon>
        <taxon>Euteleostomi</taxon>
        <taxon>Actinopterygii</taxon>
        <taxon>Neopterygii</taxon>
        <taxon>Teleostei</taxon>
        <taxon>Ostariophysi</taxon>
        <taxon>Characiformes</taxon>
        <taxon>Characoidei</taxon>
        <taxon>Pygocentrus</taxon>
    </lineage>
</organism>
<evidence type="ECO:0000256" key="13">
    <source>
        <dbReference type="ARBA" id="ARBA00023242"/>
    </source>
</evidence>
<keyword evidence="6" id="KW-0747">Spliceosome</keyword>
<dbReference type="Proteomes" id="UP001501920">
    <property type="component" value="Chromosome 10"/>
</dbReference>
<proteinExistence type="inferred from homology"/>
<evidence type="ECO:0000256" key="7">
    <source>
        <dbReference type="ARBA" id="ARBA00022741"/>
    </source>
</evidence>
<dbReference type="InterPro" id="IPR027417">
    <property type="entry name" value="P-loop_NTPase"/>
</dbReference>
<dbReference type="InterPro" id="IPR048333">
    <property type="entry name" value="HA2_WH"/>
</dbReference>
<keyword evidence="12" id="KW-0508">mRNA splicing</keyword>
<dbReference type="InterPro" id="IPR007502">
    <property type="entry name" value="Helicase-assoc_dom"/>
</dbReference>
<dbReference type="AlphaFoldDB" id="A0A3B4EEK7"/>
<reference evidence="18 19" key="1">
    <citation type="submission" date="2020-10" db="EMBL/GenBank/DDBJ databases">
        <title>Pygocentrus nattereri (red-bellied piranha) genome, fPygNat1, primary haplotype.</title>
        <authorList>
            <person name="Myers G."/>
            <person name="Meyer A."/>
            <person name="Karagic N."/>
            <person name="Pippel M."/>
            <person name="Winkler S."/>
            <person name="Tracey A."/>
            <person name="Wood J."/>
            <person name="Formenti G."/>
            <person name="Howe K."/>
            <person name="Fedrigo O."/>
            <person name="Jarvis E.D."/>
        </authorList>
    </citation>
    <scope>NUCLEOTIDE SEQUENCE [LARGE SCALE GENOMIC DNA]</scope>
</reference>
<dbReference type="GO" id="GO:0003723">
    <property type="term" value="F:RNA binding"/>
    <property type="evidence" value="ECO:0007669"/>
    <property type="project" value="TreeGrafter"/>
</dbReference>
<evidence type="ECO:0000256" key="14">
    <source>
        <dbReference type="ARBA" id="ARBA00047984"/>
    </source>
</evidence>
<evidence type="ECO:0000256" key="16">
    <source>
        <dbReference type="SAM" id="MobiDB-lite"/>
    </source>
</evidence>
<dbReference type="OMA" id="YSSIERW"/>
<dbReference type="SUPFAM" id="SSF52540">
    <property type="entry name" value="P-loop containing nucleoside triphosphate hydrolases"/>
    <property type="match status" value="1"/>
</dbReference>
<reference evidence="18" key="3">
    <citation type="submission" date="2025-09" db="UniProtKB">
        <authorList>
            <consortium name="Ensembl"/>
        </authorList>
    </citation>
    <scope>IDENTIFICATION</scope>
</reference>
<evidence type="ECO:0000256" key="3">
    <source>
        <dbReference type="ARBA" id="ARBA00008792"/>
    </source>
</evidence>
<dbReference type="STRING" id="42514.ENSPNAP00000033661"/>
<dbReference type="GO" id="GO:0005739">
    <property type="term" value="C:mitochondrion"/>
    <property type="evidence" value="ECO:0007669"/>
    <property type="project" value="UniProtKB-SubCell"/>
</dbReference>
<keyword evidence="11" id="KW-0496">Mitochondrion</keyword>
<dbReference type="GO" id="GO:0016787">
    <property type="term" value="F:hydrolase activity"/>
    <property type="evidence" value="ECO:0007669"/>
    <property type="project" value="UniProtKB-KW"/>
</dbReference>
<comment type="subcellular location">
    <subcellularLocation>
        <location evidence="2">Mitochondrion</location>
    </subcellularLocation>
    <subcellularLocation>
        <location evidence="1">Nucleus</location>
    </subcellularLocation>
</comment>
<sequence length="808" mass="90572">MIGLSGHMTARSERPASALLASVLQESAERNCCGSSAFLLSFSVLIKKDAYIRTHGQKHITVGEETSAFCFFPLLVIKARQVGLLMEKFADMDANQDLECDDLLELNQFDGLPFSSRYYKLLRERKALSVWGAKCEFMDSIINNQLVIVSGTAKTGQSTQIPQWCAEFCLSVQYQNGMVVCTQIHRQSTVELALRVADEMDVNIGHEVGYSVPLQTCCSTDTVLRYCTDDVLLREMMSDPLLEQYGVVVIDQAQERTVSTDLLLGLLKDVLLSRPELRLVIITAPHSSDKLLRHYGNVPLIQLEATWPSEVVYGTERGGVKDYLCSTLRLAMEIHQTQEHGDIVAFLATEQEIECAYAILRREGASLASSLGELVPMSLCPEQGDSLPMHTEEDSKCRRVFLTCGPTEDLFWALHSIRFIIDAGVQKRYVYNPRIRANSIVIRPISKSQAESRKQLVEPTGKCFCLYPEATPLSAESVPHILESDITSTVLFLKRMEIAGLGHCDFIDRPDPEGLMQALEELDYLAALDDDGNLSEIGIIMSEFPLEPQMAKTLLASCEFDCVNEVLTIVAMLTAPSCFLAPPVEFKQEALERHQSFHHAEGDHFTLINVYNAYKHSQYSSYSSIERWCDDHFLSLTALQTADAVQAELIEILKRIELPVSSPAFGSKTNTLNIKRALLAGFFMQVARDIDGTGNYFMLTHKHVAQIHPLSGYGAEPPKLKLPEWVLYHEHMLSENNCIRTVTEISAHEFIQMAPQYFFYNLPPSESKEILQHIIDHGSATPCKGKRKPQTLSNSSSEEQSYERCIIQ</sequence>
<evidence type="ECO:0000256" key="2">
    <source>
        <dbReference type="ARBA" id="ARBA00004173"/>
    </source>
</evidence>
<feature type="domain" description="Helicase-associated" evidence="17">
    <location>
        <begin position="517"/>
        <end position="608"/>
    </location>
</feature>
<evidence type="ECO:0000256" key="4">
    <source>
        <dbReference type="ARBA" id="ARBA00012552"/>
    </source>
</evidence>
<keyword evidence="19" id="KW-1185">Reference proteome</keyword>
<keyword evidence="7" id="KW-0547">Nucleotide-binding</keyword>
<evidence type="ECO:0000256" key="5">
    <source>
        <dbReference type="ARBA" id="ARBA00022664"/>
    </source>
</evidence>
<dbReference type="PANTHER" id="PTHR18934:SF88">
    <property type="entry name" value="PRE-MRNA-SPLICING FACTOR ATP-DEPENDENT RNA HELICASE DHX32-RELATED"/>
    <property type="match status" value="1"/>
</dbReference>
<dbReference type="EC" id="3.6.4.13" evidence="4"/>
<protein>
    <recommendedName>
        <fullName evidence="15">Putative pre-mRNA-splicing factor ATP-dependent RNA helicase DHX32</fullName>
        <ecNumber evidence="4">3.6.4.13</ecNumber>
    </recommendedName>
</protein>
<dbReference type="GO" id="GO:0005524">
    <property type="term" value="F:ATP binding"/>
    <property type="evidence" value="ECO:0007669"/>
    <property type="project" value="UniProtKB-KW"/>
</dbReference>
<dbReference type="PANTHER" id="PTHR18934">
    <property type="entry name" value="ATP-DEPENDENT RNA HELICASE"/>
    <property type="match status" value="1"/>
</dbReference>
<evidence type="ECO:0000256" key="12">
    <source>
        <dbReference type="ARBA" id="ARBA00023187"/>
    </source>
</evidence>
<keyword evidence="10" id="KW-0067">ATP-binding</keyword>
<evidence type="ECO:0000256" key="8">
    <source>
        <dbReference type="ARBA" id="ARBA00022801"/>
    </source>
</evidence>
<evidence type="ECO:0000256" key="10">
    <source>
        <dbReference type="ARBA" id="ARBA00022840"/>
    </source>
</evidence>
<evidence type="ECO:0000313" key="19">
    <source>
        <dbReference type="Proteomes" id="UP001501920"/>
    </source>
</evidence>
<evidence type="ECO:0000256" key="6">
    <source>
        <dbReference type="ARBA" id="ARBA00022728"/>
    </source>
</evidence>
<dbReference type="SMART" id="SM00847">
    <property type="entry name" value="HA2"/>
    <property type="match status" value="1"/>
</dbReference>
<dbReference type="GO" id="GO:0002088">
    <property type="term" value="P:lens development in camera-type eye"/>
    <property type="evidence" value="ECO:0007669"/>
    <property type="project" value="Ensembl"/>
</dbReference>
<reference evidence="18" key="2">
    <citation type="submission" date="2025-08" db="UniProtKB">
        <authorList>
            <consortium name="Ensembl"/>
        </authorList>
    </citation>
    <scope>IDENTIFICATION</scope>
</reference>
<evidence type="ECO:0000256" key="15">
    <source>
        <dbReference type="ARBA" id="ARBA00073474"/>
    </source>
</evidence>
<comment type="catalytic activity">
    <reaction evidence="14">
        <text>ATP + H2O = ADP + phosphate + H(+)</text>
        <dbReference type="Rhea" id="RHEA:13065"/>
        <dbReference type="ChEBI" id="CHEBI:15377"/>
        <dbReference type="ChEBI" id="CHEBI:15378"/>
        <dbReference type="ChEBI" id="CHEBI:30616"/>
        <dbReference type="ChEBI" id="CHEBI:43474"/>
        <dbReference type="ChEBI" id="CHEBI:456216"/>
        <dbReference type="EC" id="3.6.4.13"/>
    </reaction>
</comment>
<dbReference type="GeneTree" id="ENSGT00940000157227"/>
<feature type="region of interest" description="Disordered" evidence="16">
    <location>
        <begin position="781"/>
        <end position="808"/>
    </location>
</feature>